<feature type="chain" id="PRO_5002140826" evidence="1">
    <location>
        <begin position="21"/>
        <end position="347"/>
    </location>
</feature>
<name>A0A0C1V889_9VIBR</name>
<feature type="signal peptide" evidence="1">
    <location>
        <begin position="1"/>
        <end position="20"/>
    </location>
</feature>
<protein>
    <submittedName>
        <fullName evidence="3">Alginate lyase</fullName>
    </submittedName>
</protein>
<dbReference type="Gene3D" id="2.60.120.200">
    <property type="match status" value="1"/>
</dbReference>
<evidence type="ECO:0000256" key="1">
    <source>
        <dbReference type="SAM" id="SignalP"/>
    </source>
</evidence>
<dbReference type="Pfam" id="PF08787">
    <property type="entry name" value="Alginate_lyase2"/>
    <property type="match status" value="1"/>
</dbReference>
<dbReference type="GO" id="GO:0016829">
    <property type="term" value="F:lyase activity"/>
    <property type="evidence" value="ECO:0007669"/>
    <property type="project" value="UniProtKB-KW"/>
</dbReference>
<comment type="caution">
    <text evidence="3">The sequence shown here is derived from an EMBL/GenBank/DDBJ whole genome shotgun (WGS) entry which is preliminary data.</text>
</comment>
<dbReference type="EMBL" id="JPRD01000079">
    <property type="protein sequence ID" value="KIF45893.1"/>
    <property type="molecule type" value="Genomic_DNA"/>
</dbReference>
<organism evidence="3 4">
    <name type="scientific">Vibrio owensii CAIM 1854 = LMG 25443</name>
    <dbReference type="NCBI Taxonomy" id="1229493"/>
    <lineage>
        <taxon>Bacteria</taxon>
        <taxon>Pseudomonadati</taxon>
        <taxon>Pseudomonadota</taxon>
        <taxon>Gammaproteobacteria</taxon>
        <taxon>Vibrionales</taxon>
        <taxon>Vibrionaceae</taxon>
        <taxon>Vibrio</taxon>
    </lineage>
</organism>
<evidence type="ECO:0000313" key="3">
    <source>
        <dbReference type="EMBL" id="KIF45893.1"/>
    </source>
</evidence>
<keyword evidence="3" id="KW-0456">Lyase</keyword>
<feature type="domain" description="Alginate lyase 2" evidence="2">
    <location>
        <begin position="43"/>
        <end position="346"/>
    </location>
</feature>
<evidence type="ECO:0000259" key="2">
    <source>
        <dbReference type="Pfam" id="PF08787"/>
    </source>
</evidence>
<dbReference type="Proteomes" id="UP000031586">
    <property type="component" value="Unassembled WGS sequence"/>
</dbReference>
<proteinExistence type="predicted"/>
<dbReference type="PATRIC" id="fig|1229493.5.peg.5971"/>
<accession>A0A0C1V889</accession>
<dbReference type="AlphaFoldDB" id="A0A0C1V889"/>
<dbReference type="SUPFAM" id="SSF49899">
    <property type="entry name" value="Concanavalin A-like lectins/glucanases"/>
    <property type="match status" value="1"/>
</dbReference>
<dbReference type="InterPro" id="IPR014895">
    <property type="entry name" value="Alginate_lyase_2"/>
</dbReference>
<sequence length="347" mass="38498">MKKLALTFLAASIASASAMAGTSSNELANKYELDPTKAPAQNFDMTNWKITLPELTKEGERKGKALEIAKDELGNTETPYVHPEWFYTNKETGAVVFVAPNEAPTTPNSKNTRSELRAMLATHYGEPKNNFVVASHPNSAEYGAIGGELNATLSVDQVSTSGNYKKNGAFAVVIGQIHGSDNEPLKISYRKLPEHEYGSLSWNYELNPTKELQDAKDENGKKLRQDIRHNVFGQYNLRKGDADPQDGIKLGEIFSYSVNVEGDIMHLTFTKNPGEKNAVTKTFDVNLAEGKYQGHEVDQGYGNDWMYYKAGAYNQCNTKKSSSDCEWRGMEAGDYAQASFYQLELNQ</sequence>
<reference evidence="3 4" key="1">
    <citation type="submission" date="2014-07" db="EMBL/GenBank/DDBJ databases">
        <title>Unique and conserved regions in Vibrio harveyi and related species in comparison with the shrimp pathogen Vibrio harveyi CAIM 1792.</title>
        <authorList>
            <person name="Espinoza-Valles I."/>
            <person name="Vora G."/>
            <person name="Leekitcharoenphon P."/>
            <person name="Ussery D."/>
            <person name="Hoj L."/>
            <person name="Gomez-Gil B."/>
        </authorList>
    </citation>
    <scope>NUCLEOTIDE SEQUENCE [LARGE SCALE GENOMIC DNA]</scope>
    <source>
        <strain evidence="4">CAIM 1854 / LMG 25443</strain>
    </source>
</reference>
<evidence type="ECO:0000313" key="4">
    <source>
        <dbReference type="Proteomes" id="UP000031586"/>
    </source>
</evidence>
<dbReference type="InterPro" id="IPR013320">
    <property type="entry name" value="ConA-like_dom_sf"/>
</dbReference>
<dbReference type="RefSeq" id="WP_020197173.1">
    <property type="nucleotide sequence ID" value="NZ_BAOH01000109.1"/>
</dbReference>
<keyword evidence="1" id="KW-0732">Signal</keyword>
<gene>
    <name evidence="3" type="ORF">H735_29470</name>
</gene>